<feature type="compositionally biased region" description="Low complexity" evidence="1">
    <location>
        <begin position="48"/>
        <end position="90"/>
    </location>
</feature>
<accession>A0A804MBV7</accession>
<dbReference type="AlphaFoldDB" id="A0A804MBV7"/>
<organism evidence="2 3">
    <name type="scientific">Zea mays</name>
    <name type="common">Maize</name>
    <dbReference type="NCBI Taxonomy" id="4577"/>
    <lineage>
        <taxon>Eukaryota</taxon>
        <taxon>Viridiplantae</taxon>
        <taxon>Streptophyta</taxon>
        <taxon>Embryophyta</taxon>
        <taxon>Tracheophyta</taxon>
        <taxon>Spermatophyta</taxon>
        <taxon>Magnoliopsida</taxon>
        <taxon>Liliopsida</taxon>
        <taxon>Poales</taxon>
        <taxon>Poaceae</taxon>
        <taxon>PACMAD clade</taxon>
        <taxon>Panicoideae</taxon>
        <taxon>Andropogonodae</taxon>
        <taxon>Andropogoneae</taxon>
        <taxon>Tripsacinae</taxon>
        <taxon>Zea</taxon>
    </lineage>
</organism>
<evidence type="ECO:0000313" key="3">
    <source>
        <dbReference type="Proteomes" id="UP000007305"/>
    </source>
</evidence>
<dbReference type="Gramene" id="Zm00001eb073940_T001">
    <property type="protein sequence ID" value="Zm00001eb073940_P001"/>
    <property type="gene ID" value="Zm00001eb073940"/>
</dbReference>
<dbReference type="InParanoid" id="A0A804MBV7"/>
<evidence type="ECO:0000256" key="1">
    <source>
        <dbReference type="SAM" id="MobiDB-lite"/>
    </source>
</evidence>
<reference evidence="2" key="2">
    <citation type="submission" date="2019-07" db="EMBL/GenBank/DDBJ databases">
        <authorList>
            <person name="Seetharam A."/>
            <person name="Woodhouse M."/>
            <person name="Cannon E."/>
        </authorList>
    </citation>
    <scope>NUCLEOTIDE SEQUENCE [LARGE SCALE GENOMIC DNA]</scope>
    <source>
        <strain evidence="2">cv. B73</strain>
    </source>
</reference>
<protein>
    <recommendedName>
        <fullName evidence="4">HVA22-like protein i</fullName>
    </recommendedName>
</protein>
<evidence type="ECO:0008006" key="4">
    <source>
        <dbReference type="Google" id="ProtNLM"/>
    </source>
</evidence>
<feature type="region of interest" description="Disordered" evidence="1">
    <location>
        <begin position="45"/>
        <end position="196"/>
    </location>
</feature>
<reference evidence="2" key="3">
    <citation type="submission" date="2021-05" db="UniProtKB">
        <authorList>
            <consortium name="EnsemblPlants"/>
        </authorList>
    </citation>
    <scope>IDENTIFICATION</scope>
    <source>
        <strain evidence="2">cv. B73</strain>
    </source>
</reference>
<name>A0A804MBV7_MAIZE</name>
<proteinExistence type="predicted"/>
<dbReference type="EnsemblPlants" id="Zm00001eb073940_T001">
    <property type="protein sequence ID" value="Zm00001eb073940_P001"/>
    <property type="gene ID" value="Zm00001eb073940"/>
</dbReference>
<reference evidence="3" key="1">
    <citation type="submission" date="2015-12" db="EMBL/GenBank/DDBJ databases">
        <title>Update maize B73 reference genome by single molecule sequencing technologies.</title>
        <authorList>
            <consortium name="Maize Genome Sequencing Project"/>
            <person name="Ware D."/>
        </authorList>
    </citation>
    <scope>NUCLEOTIDE SEQUENCE [LARGE SCALE GENOMIC DNA]</scope>
    <source>
        <strain evidence="3">cv. B73</strain>
    </source>
</reference>
<evidence type="ECO:0000313" key="2">
    <source>
        <dbReference type="EnsemblPlants" id="Zm00001eb073940_P001"/>
    </source>
</evidence>
<keyword evidence="3" id="KW-1185">Reference proteome</keyword>
<feature type="compositionally biased region" description="Acidic residues" evidence="1">
    <location>
        <begin position="181"/>
        <end position="196"/>
    </location>
</feature>
<dbReference type="Proteomes" id="UP000007305">
    <property type="component" value="Chromosome 2"/>
</dbReference>
<sequence length="219" mass="23791">MFFVYLWYPKTKGTTYVYGTFFKPYISQHENEIDQNLLELRARATDTQPPQQQQPQVQVQQAQPQNQAAPVMRRASSIAARQAAMAQQSQETKPVQSSPKIKRQTSARSGSVASTKPPIAASAPKPGGSPKKGEVKPTADPVQTPTTGADSPKPEPSARSLPGVEGVDKMAIDEASGDAPEGAEELDPALEEETPIEEMIRVTRAKLRRRTTTEVPVGN</sequence>